<accession>A0A2K2CE97</accession>
<evidence type="ECO:0000313" key="2">
    <source>
        <dbReference type="EMBL" id="PNT60348.1"/>
    </source>
</evidence>
<dbReference type="AlphaFoldDB" id="A0A2K2CE97"/>
<feature type="chain" id="PRO_5014340361" evidence="1">
    <location>
        <begin position="22"/>
        <end position="147"/>
    </location>
</feature>
<feature type="signal peptide" evidence="1">
    <location>
        <begin position="1"/>
        <end position="21"/>
    </location>
</feature>
<sequence>MIKKFHLIKRNLLIFSPLVLYFSMPMETVRREQIGETSFAFIYHQHKRHVLCLCACKLPHAYSYNALRKWFHIGLAEHALDMYLLLPLQTSNYFTLTSQLNIFQQQLLECFNQKMRTTEDIQVQRAEHMHFKSEKMSLYVGNETGII</sequence>
<reference evidence="2 3" key="1">
    <citation type="journal article" date="2006" name="Science">
        <title>The genome of black cottonwood, Populus trichocarpa (Torr. &amp; Gray).</title>
        <authorList>
            <person name="Tuskan G.A."/>
            <person name="Difazio S."/>
            <person name="Jansson S."/>
            <person name="Bohlmann J."/>
            <person name="Grigoriev I."/>
            <person name="Hellsten U."/>
            <person name="Putnam N."/>
            <person name="Ralph S."/>
            <person name="Rombauts S."/>
            <person name="Salamov A."/>
            <person name="Schein J."/>
            <person name="Sterck L."/>
            <person name="Aerts A."/>
            <person name="Bhalerao R.R."/>
            <person name="Bhalerao R.P."/>
            <person name="Blaudez D."/>
            <person name="Boerjan W."/>
            <person name="Brun A."/>
            <person name="Brunner A."/>
            <person name="Busov V."/>
            <person name="Campbell M."/>
            <person name="Carlson J."/>
            <person name="Chalot M."/>
            <person name="Chapman J."/>
            <person name="Chen G.L."/>
            <person name="Cooper D."/>
            <person name="Coutinho P.M."/>
            <person name="Couturier J."/>
            <person name="Covert S."/>
            <person name="Cronk Q."/>
            <person name="Cunningham R."/>
            <person name="Davis J."/>
            <person name="Degroeve S."/>
            <person name="Dejardin A."/>
            <person name="Depamphilis C."/>
            <person name="Detter J."/>
            <person name="Dirks B."/>
            <person name="Dubchak I."/>
            <person name="Duplessis S."/>
            <person name="Ehlting J."/>
            <person name="Ellis B."/>
            <person name="Gendler K."/>
            <person name="Goodstein D."/>
            <person name="Gribskov M."/>
            <person name="Grimwood J."/>
            <person name="Groover A."/>
            <person name="Gunter L."/>
            <person name="Hamberger B."/>
            <person name="Heinze B."/>
            <person name="Helariutta Y."/>
            <person name="Henrissat B."/>
            <person name="Holligan D."/>
            <person name="Holt R."/>
            <person name="Huang W."/>
            <person name="Islam-Faridi N."/>
            <person name="Jones S."/>
            <person name="Jones-Rhoades M."/>
            <person name="Jorgensen R."/>
            <person name="Joshi C."/>
            <person name="Kangasjarvi J."/>
            <person name="Karlsson J."/>
            <person name="Kelleher C."/>
            <person name="Kirkpatrick R."/>
            <person name="Kirst M."/>
            <person name="Kohler A."/>
            <person name="Kalluri U."/>
            <person name="Larimer F."/>
            <person name="Leebens-Mack J."/>
            <person name="Leple J.C."/>
            <person name="Locascio P."/>
            <person name="Lou Y."/>
            <person name="Lucas S."/>
            <person name="Martin F."/>
            <person name="Montanini B."/>
            <person name="Napoli C."/>
            <person name="Nelson D.R."/>
            <person name="Nelson C."/>
            <person name="Nieminen K."/>
            <person name="Nilsson O."/>
            <person name="Pereda V."/>
            <person name="Peter G."/>
            <person name="Philippe R."/>
            <person name="Pilate G."/>
            <person name="Poliakov A."/>
            <person name="Razumovskaya J."/>
            <person name="Richardson P."/>
            <person name="Rinaldi C."/>
            <person name="Ritland K."/>
            <person name="Rouze P."/>
            <person name="Ryaboy D."/>
            <person name="Schmutz J."/>
            <person name="Schrader J."/>
            <person name="Segerman B."/>
            <person name="Shin H."/>
            <person name="Siddiqui A."/>
            <person name="Sterky F."/>
            <person name="Terry A."/>
            <person name="Tsai C.J."/>
            <person name="Uberbacher E."/>
            <person name="Unneberg P."/>
            <person name="Vahala J."/>
            <person name="Wall K."/>
            <person name="Wessler S."/>
            <person name="Yang G."/>
            <person name="Yin T."/>
            <person name="Douglas C."/>
            <person name="Marra M."/>
            <person name="Sandberg G."/>
            <person name="Van de Peer Y."/>
            <person name="Rokhsar D."/>
        </authorList>
    </citation>
    <scope>NUCLEOTIDE SEQUENCE [LARGE SCALE GENOMIC DNA]</scope>
    <source>
        <strain evidence="3">cv. Nisqually</strain>
    </source>
</reference>
<protein>
    <submittedName>
        <fullName evidence="2">Uncharacterized protein</fullName>
    </submittedName>
</protein>
<gene>
    <name evidence="2" type="ORF">POPTR_001G467900</name>
</gene>
<keyword evidence="3" id="KW-1185">Reference proteome</keyword>
<keyword evidence="1" id="KW-0732">Signal</keyword>
<dbReference type="InParanoid" id="A0A2K2CE97"/>
<evidence type="ECO:0000313" key="3">
    <source>
        <dbReference type="Proteomes" id="UP000006729"/>
    </source>
</evidence>
<proteinExistence type="predicted"/>
<dbReference type="EMBL" id="CM009290">
    <property type="protein sequence ID" value="PNT60348.1"/>
    <property type="molecule type" value="Genomic_DNA"/>
</dbReference>
<organism evidence="2 3">
    <name type="scientific">Populus trichocarpa</name>
    <name type="common">Western balsam poplar</name>
    <name type="synonym">Populus balsamifera subsp. trichocarpa</name>
    <dbReference type="NCBI Taxonomy" id="3694"/>
    <lineage>
        <taxon>Eukaryota</taxon>
        <taxon>Viridiplantae</taxon>
        <taxon>Streptophyta</taxon>
        <taxon>Embryophyta</taxon>
        <taxon>Tracheophyta</taxon>
        <taxon>Spermatophyta</taxon>
        <taxon>Magnoliopsida</taxon>
        <taxon>eudicotyledons</taxon>
        <taxon>Gunneridae</taxon>
        <taxon>Pentapetalae</taxon>
        <taxon>rosids</taxon>
        <taxon>fabids</taxon>
        <taxon>Malpighiales</taxon>
        <taxon>Salicaceae</taxon>
        <taxon>Saliceae</taxon>
        <taxon>Populus</taxon>
    </lineage>
</organism>
<evidence type="ECO:0000256" key="1">
    <source>
        <dbReference type="SAM" id="SignalP"/>
    </source>
</evidence>
<dbReference type="Proteomes" id="UP000006729">
    <property type="component" value="Chromosome 1"/>
</dbReference>
<name>A0A2K2CE97_POPTR</name>